<feature type="transmembrane region" description="Helical" evidence="1">
    <location>
        <begin position="6"/>
        <end position="25"/>
    </location>
</feature>
<evidence type="ECO:0000313" key="2">
    <source>
        <dbReference type="EMBL" id="ANP71743.1"/>
    </source>
</evidence>
<dbReference type="Proteomes" id="UP000092582">
    <property type="component" value="Chromosome 1"/>
</dbReference>
<dbReference type="AlphaFoldDB" id="A0A1B1BGW4"/>
<protein>
    <submittedName>
        <fullName evidence="2">Uncharacterized protein</fullName>
    </submittedName>
</protein>
<dbReference type="EMBL" id="CP016282">
    <property type="protein sequence ID" value="ANP71743.1"/>
    <property type="molecule type" value="Genomic_DNA"/>
</dbReference>
<dbReference type="RefSeq" id="WP_157109109.1">
    <property type="nucleotide sequence ID" value="NZ_CP016282.1"/>
</dbReference>
<keyword evidence="1" id="KW-0472">Membrane</keyword>
<proteinExistence type="predicted"/>
<gene>
    <name evidence="2" type="ORF">PA27867_0776</name>
</gene>
<sequence length="75" mass="7797">MTDVWVGMLLVTGVAGLMVTLGLLAHRLRRGSAGPAIGAAMAAYDEAMHSTAYDTFVETQAQAGRAIPLLAPGKR</sequence>
<dbReference type="OrthoDB" id="5119826at2"/>
<accession>A0A1B1BGW4</accession>
<keyword evidence="1" id="KW-1133">Transmembrane helix</keyword>
<name>A0A1B1BGW4_9MICO</name>
<keyword evidence="1" id="KW-0812">Transmembrane</keyword>
<evidence type="ECO:0000256" key="1">
    <source>
        <dbReference type="SAM" id="Phobius"/>
    </source>
</evidence>
<evidence type="ECO:0000313" key="3">
    <source>
        <dbReference type="Proteomes" id="UP000092582"/>
    </source>
</evidence>
<keyword evidence="3" id="KW-1185">Reference proteome</keyword>
<dbReference type="STRING" id="670052.PA27867_0776"/>
<dbReference type="KEGG" id="cart:PA27867_0776"/>
<organism evidence="2 3">
    <name type="scientific">Cryobacterium arcticum</name>
    <dbReference type="NCBI Taxonomy" id="670052"/>
    <lineage>
        <taxon>Bacteria</taxon>
        <taxon>Bacillati</taxon>
        <taxon>Actinomycetota</taxon>
        <taxon>Actinomycetes</taxon>
        <taxon>Micrococcales</taxon>
        <taxon>Microbacteriaceae</taxon>
        <taxon>Cryobacterium</taxon>
    </lineage>
</organism>
<reference evidence="2 3" key="1">
    <citation type="submission" date="2016-06" db="EMBL/GenBank/DDBJ databases">
        <title>Genome sequencing of Cryobacterium arcticum PAMC 27867.</title>
        <authorList>
            <person name="Lee J."/>
            <person name="Kim O.-S."/>
        </authorList>
    </citation>
    <scope>NUCLEOTIDE SEQUENCE [LARGE SCALE GENOMIC DNA]</scope>
    <source>
        <strain evidence="2 3">PAMC 27867</strain>
    </source>
</reference>